<dbReference type="EMBL" id="KZ452012">
    <property type="protein sequence ID" value="PKA51977.1"/>
    <property type="molecule type" value="Genomic_DNA"/>
</dbReference>
<name>A0A2I0A8W4_9ASPA</name>
<dbReference type="Proteomes" id="UP000236161">
    <property type="component" value="Unassembled WGS sequence"/>
</dbReference>
<gene>
    <name evidence="2" type="ORF">AXF42_Ash008206</name>
</gene>
<sequence length="83" mass="8440">MSVPSAVAHDASPPTFSAASPKPWESAPTPTPATPLPPPVTASTPNTLLANRASIGRREKPVKTVCTSSSATSVGESADKRCL</sequence>
<dbReference type="AlphaFoldDB" id="A0A2I0A8W4"/>
<accession>A0A2I0A8W4</accession>
<keyword evidence="3" id="KW-1185">Reference proteome</keyword>
<evidence type="ECO:0000313" key="2">
    <source>
        <dbReference type="EMBL" id="PKA51977.1"/>
    </source>
</evidence>
<organism evidence="2 3">
    <name type="scientific">Apostasia shenzhenica</name>
    <dbReference type="NCBI Taxonomy" id="1088818"/>
    <lineage>
        <taxon>Eukaryota</taxon>
        <taxon>Viridiplantae</taxon>
        <taxon>Streptophyta</taxon>
        <taxon>Embryophyta</taxon>
        <taxon>Tracheophyta</taxon>
        <taxon>Spermatophyta</taxon>
        <taxon>Magnoliopsida</taxon>
        <taxon>Liliopsida</taxon>
        <taxon>Asparagales</taxon>
        <taxon>Orchidaceae</taxon>
        <taxon>Apostasioideae</taxon>
        <taxon>Apostasia</taxon>
    </lineage>
</organism>
<proteinExistence type="predicted"/>
<feature type="compositionally biased region" description="Polar residues" evidence="1">
    <location>
        <begin position="65"/>
        <end position="75"/>
    </location>
</feature>
<evidence type="ECO:0000313" key="3">
    <source>
        <dbReference type="Proteomes" id="UP000236161"/>
    </source>
</evidence>
<reference evidence="2 3" key="1">
    <citation type="journal article" date="2017" name="Nature">
        <title>The Apostasia genome and the evolution of orchids.</title>
        <authorList>
            <person name="Zhang G.Q."/>
            <person name="Liu K.W."/>
            <person name="Li Z."/>
            <person name="Lohaus R."/>
            <person name="Hsiao Y.Y."/>
            <person name="Niu S.C."/>
            <person name="Wang J.Y."/>
            <person name="Lin Y.C."/>
            <person name="Xu Q."/>
            <person name="Chen L.J."/>
            <person name="Yoshida K."/>
            <person name="Fujiwara S."/>
            <person name="Wang Z.W."/>
            <person name="Zhang Y.Q."/>
            <person name="Mitsuda N."/>
            <person name="Wang M."/>
            <person name="Liu G.H."/>
            <person name="Pecoraro L."/>
            <person name="Huang H.X."/>
            <person name="Xiao X.J."/>
            <person name="Lin M."/>
            <person name="Wu X.Y."/>
            <person name="Wu W.L."/>
            <person name="Chen Y.Y."/>
            <person name="Chang S.B."/>
            <person name="Sakamoto S."/>
            <person name="Ohme-Takagi M."/>
            <person name="Yagi M."/>
            <person name="Zeng S.J."/>
            <person name="Shen C.Y."/>
            <person name="Yeh C.M."/>
            <person name="Luo Y.B."/>
            <person name="Tsai W.C."/>
            <person name="Van de Peer Y."/>
            <person name="Liu Z.J."/>
        </authorList>
    </citation>
    <scope>NUCLEOTIDE SEQUENCE [LARGE SCALE GENOMIC DNA]</scope>
    <source>
        <strain evidence="3">cv. Shenzhen</strain>
        <tissue evidence="2">Stem</tissue>
    </source>
</reference>
<feature type="compositionally biased region" description="Pro residues" evidence="1">
    <location>
        <begin position="29"/>
        <end position="40"/>
    </location>
</feature>
<evidence type="ECO:0000256" key="1">
    <source>
        <dbReference type="SAM" id="MobiDB-lite"/>
    </source>
</evidence>
<protein>
    <submittedName>
        <fullName evidence="2">Uncharacterized protein</fullName>
    </submittedName>
</protein>
<feature type="region of interest" description="Disordered" evidence="1">
    <location>
        <begin position="1"/>
        <end position="83"/>
    </location>
</feature>